<dbReference type="SUPFAM" id="SSF100950">
    <property type="entry name" value="NagB/RpiA/CoA transferase-like"/>
    <property type="match status" value="1"/>
</dbReference>
<dbReference type="EMBL" id="BAAAZO010000002">
    <property type="protein sequence ID" value="GAA3599305.1"/>
    <property type="molecule type" value="Genomic_DNA"/>
</dbReference>
<dbReference type="InterPro" id="IPR014036">
    <property type="entry name" value="DeoR-like_C"/>
</dbReference>
<evidence type="ECO:0000256" key="1">
    <source>
        <dbReference type="ARBA" id="ARBA00021390"/>
    </source>
</evidence>
<dbReference type="Gene3D" id="3.30.750.70">
    <property type="entry name" value="4-hydroxybutyrate coenzyme like domains"/>
    <property type="match status" value="1"/>
</dbReference>
<dbReference type="InterPro" id="IPR036390">
    <property type="entry name" value="WH_DNA-bd_sf"/>
</dbReference>
<evidence type="ECO:0000259" key="8">
    <source>
        <dbReference type="PROSITE" id="PS51000"/>
    </source>
</evidence>
<reference evidence="10" key="1">
    <citation type="journal article" date="2019" name="Int. J. Syst. Evol. Microbiol.">
        <title>The Global Catalogue of Microorganisms (GCM) 10K type strain sequencing project: providing services to taxonomists for standard genome sequencing and annotation.</title>
        <authorList>
            <consortium name="The Broad Institute Genomics Platform"/>
            <consortium name="The Broad Institute Genome Sequencing Center for Infectious Disease"/>
            <person name="Wu L."/>
            <person name="Ma J."/>
        </authorList>
    </citation>
    <scope>NUCLEOTIDE SEQUENCE [LARGE SCALE GENOMIC DNA]</scope>
    <source>
        <strain evidence="10">JCM 16902</strain>
    </source>
</reference>
<keyword evidence="4 9" id="KW-0238">DNA-binding</keyword>
<evidence type="ECO:0000313" key="9">
    <source>
        <dbReference type="EMBL" id="GAA3599305.1"/>
    </source>
</evidence>
<evidence type="ECO:0000256" key="4">
    <source>
        <dbReference type="ARBA" id="ARBA00023125"/>
    </source>
</evidence>
<dbReference type="RefSeq" id="WP_231489155.1">
    <property type="nucleotide sequence ID" value="NZ_BAAAZO010000002.1"/>
</dbReference>
<dbReference type="Pfam" id="PF00455">
    <property type="entry name" value="DeoRC"/>
    <property type="match status" value="1"/>
</dbReference>
<dbReference type="PANTHER" id="PTHR30363">
    <property type="entry name" value="HTH-TYPE TRANSCRIPTIONAL REGULATOR SRLR-RELATED"/>
    <property type="match status" value="1"/>
</dbReference>
<organism evidence="9 10">
    <name type="scientific">Kineosporia mesophila</name>
    <dbReference type="NCBI Taxonomy" id="566012"/>
    <lineage>
        <taxon>Bacteria</taxon>
        <taxon>Bacillati</taxon>
        <taxon>Actinomycetota</taxon>
        <taxon>Actinomycetes</taxon>
        <taxon>Kineosporiales</taxon>
        <taxon>Kineosporiaceae</taxon>
        <taxon>Kineosporia</taxon>
    </lineage>
</organism>
<evidence type="ECO:0000313" key="10">
    <source>
        <dbReference type="Proteomes" id="UP001501074"/>
    </source>
</evidence>
<gene>
    <name evidence="9" type="ORF">GCM10022223_13440</name>
</gene>
<evidence type="ECO:0000256" key="6">
    <source>
        <dbReference type="ARBA" id="ARBA00024937"/>
    </source>
</evidence>
<proteinExistence type="predicted"/>
<evidence type="ECO:0000256" key="7">
    <source>
        <dbReference type="SAM" id="MobiDB-lite"/>
    </source>
</evidence>
<dbReference type="InterPro" id="IPR037171">
    <property type="entry name" value="NagB/RpiA_transferase-like"/>
</dbReference>
<comment type="caution">
    <text evidence="9">The sequence shown here is derived from an EMBL/GenBank/DDBJ whole genome shotgun (WGS) entry which is preliminary data.</text>
</comment>
<protein>
    <recommendedName>
        <fullName evidence="1">Lactose phosphotransferase system repressor</fullName>
    </recommendedName>
</protein>
<dbReference type="SMART" id="SM01134">
    <property type="entry name" value="DeoRC"/>
    <property type="match status" value="1"/>
</dbReference>
<keyword evidence="5" id="KW-0804">Transcription</keyword>
<feature type="domain" description="HTH deoR-type" evidence="8">
    <location>
        <begin position="44"/>
        <end position="99"/>
    </location>
</feature>
<dbReference type="SUPFAM" id="SSF46785">
    <property type="entry name" value="Winged helix' DNA-binding domain"/>
    <property type="match status" value="1"/>
</dbReference>
<keyword evidence="2" id="KW-0678">Repressor</keyword>
<feature type="region of interest" description="Disordered" evidence="7">
    <location>
        <begin position="1"/>
        <end position="47"/>
    </location>
</feature>
<name>A0ABP6Z5M6_9ACTN</name>
<dbReference type="PROSITE" id="PS51000">
    <property type="entry name" value="HTH_DEOR_2"/>
    <property type="match status" value="1"/>
</dbReference>
<dbReference type="GO" id="GO:0003677">
    <property type="term" value="F:DNA binding"/>
    <property type="evidence" value="ECO:0007669"/>
    <property type="project" value="UniProtKB-KW"/>
</dbReference>
<dbReference type="PANTHER" id="PTHR30363:SF4">
    <property type="entry name" value="GLYCEROL-3-PHOSPHATE REGULON REPRESSOR"/>
    <property type="match status" value="1"/>
</dbReference>
<comment type="function">
    <text evidence="6">Repressor of the lactose catabolism operon. Galactose-6-phosphate is the inducer.</text>
</comment>
<feature type="compositionally biased region" description="Pro residues" evidence="7">
    <location>
        <begin position="17"/>
        <end position="27"/>
    </location>
</feature>
<dbReference type="InterPro" id="IPR001034">
    <property type="entry name" value="DeoR_HTH"/>
</dbReference>
<evidence type="ECO:0000256" key="5">
    <source>
        <dbReference type="ARBA" id="ARBA00023163"/>
    </source>
</evidence>
<evidence type="ECO:0000256" key="3">
    <source>
        <dbReference type="ARBA" id="ARBA00023015"/>
    </source>
</evidence>
<dbReference type="InterPro" id="IPR050313">
    <property type="entry name" value="Carb_Metab_HTH_regulators"/>
</dbReference>
<dbReference type="PROSITE" id="PS00894">
    <property type="entry name" value="HTH_DEOR_1"/>
    <property type="match status" value="1"/>
</dbReference>
<dbReference type="Pfam" id="PF08220">
    <property type="entry name" value="HTH_DeoR"/>
    <property type="match status" value="1"/>
</dbReference>
<accession>A0ABP6Z5M6</accession>
<evidence type="ECO:0000256" key="2">
    <source>
        <dbReference type="ARBA" id="ARBA00022491"/>
    </source>
</evidence>
<keyword evidence="3" id="KW-0805">Transcription regulation</keyword>
<dbReference type="Gene3D" id="1.10.10.10">
    <property type="entry name" value="Winged helix-like DNA-binding domain superfamily/Winged helix DNA-binding domain"/>
    <property type="match status" value="1"/>
</dbReference>
<dbReference type="InterPro" id="IPR036388">
    <property type="entry name" value="WH-like_DNA-bd_sf"/>
</dbReference>
<sequence length="301" mass="31416">MTALEPALEPAQDSTPGPTPGSVPPGDSPGGSSPESEEKQRHLPAGRKAQLATYVSEAGQVTVTELATRFGVSSDTIRRDLDQLSNDGVLVRTYGGAVSQSTMAPVDSTIDVRLKLQQDEKDVIATLAVGLIENGFTIMLNGGTTTLAVARALRNHRDLTVATNSLPIPPAIPETAVRGVYLVGGAVRLLTQTTVGALTFRTAGGNELEVRCDLALIAVGAVSADAGYTTSNLAEAEMMREMCSRSSRVAILADSTKFGRRLFAQVCALGDVDYLITDAPPPADLRAALAAAGVEILFPQT</sequence>
<dbReference type="SMART" id="SM00420">
    <property type="entry name" value="HTH_DEOR"/>
    <property type="match status" value="1"/>
</dbReference>
<dbReference type="Proteomes" id="UP001501074">
    <property type="component" value="Unassembled WGS sequence"/>
</dbReference>
<keyword evidence="10" id="KW-1185">Reference proteome</keyword>
<dbReference type="PRINTS" id="PR00037">
    <property type="entry name" value="HTHLACR"/>
</dbReference>
<dbReference type="InterPro" id="IPR018356">
    <property type="entry name" value="Tscrpt_reg_HTH_DeoR_CS"/>
</dbReference>